<reference evidence="2 3" key="1">
    <citation type="submission" date="2015-01" db="EMBL/GenBank/DDBJ databases">
        <title>Evolution of Trichinella species and genotypes.</title>
        <authorList>
            <person name="Korhonen P.K."/>
            <person name="Edoardo P."/>
            <person name="Giuseppe L.R."/>
            <person name="Gasser R.B."/>
        </authorList>
    </citation>
    <scope>NUCLEOTIDE SEQUENCE [LARGE SCALE GENOMIC DNA]</scope>
    <source>
        <strain evidence="2">ISS470</strain>
    </source>
</reference>
<keyword evidence="1" id="KW-0472">Membrane</keyword>
<accession>A0A0V1FK63</accession>
<dbReference type="AlphaFoldDB" id="A0A0V1FK63"/>
<evidence type="ECO:0000313" key="2">
    <source>
        <dbReference type="EMBL" id="KRY86354.1"/>
    </source>
</evidence>
<keyword evidence="1" id="KW-1133">Transmembrane helix</keyword>
<proteinExistence type="predicted"/>
<sequence length="59" mass="6805">MTCDAANQNLLQYTKFSSKMQSSMDFRLKKQHNNDLWKAACLAFLISDKIACFIVLMID</sequence>
<evidence type="ECO:0000313" key="3">
    <source>
        <dbReference type="Proteomes" id="UP000054995"/>
    </source>
</evidence>
<name>A0A0V1FK63_TRIPS</name>
<dbReference type="EMBL" id="JYDT01000073">
    <property type="protein sequence ID" value="KRY86354.1"/>
    <property type="molecule type" value="Genomic_DNA"/>
</dbReference>
<evidence type="ECO:0000256" key="1">
    <source>
        <dbReference type="SAM" id="Phobius"/>
    </source>
</evidence>
<feature type="transmembrane region" description="Helical" evidence="1">
    <location>
        <begin position="36"/>
        <end position="58"/>
    </location>
</feature>
<keyword evidence="3" id="KW-1185">Reference proteome</keyword>
<organism evidence="2 3">
    <name type="scientific">Trichinella pseudospiralis</name>
    <name type="common">Parasitic roundworm</name>
    <dbReference type="NCBI Taxonomy" id="6337"/>
    <lineage>
        <taxon>Eukaryota</taxon>
        <taxon>Metazoa</taxon>
        <taxon>Ecdysozoa</taxon>
        <taxon>Nematoda</taxon>
        <taxon>Enoplea</taxon>
        <taxon>Dorylaimia</taxon>
        <taxon>Trichinellida</taxon>
        <taxon>Trichinellidae</taxon>
        <taxon>Trichinella</taxon>
    </lineage>
</organism>
<protein>
    <submittedName>
        <fullName evidence="2">Uncharacterized protein</fullName>
    </submittedName>
</protein>
<keyword evidence="1" id="KW-0812">Transmembrane</keyword>
<dbReference type="Proteomes" id="UP000054995">
    <property type="component" value="Unassembled WGS sequence"/>
</dbReference>
<gene>
    <name evidence="2" type="ORF">T4D_14808</name>
</gene>
<comment type="caution">
    <text evidence="2">The sequence shown here is derived from an EMBL/GenBank/DDBJ whole genome shotgun (WGS) entry which is preliminary data.</text>
</comment>